<evidence type="ECO:0000313" key="9">
    <source>
        <dbReference type="EMBL" id="NRT86573.1"/>
    </source>
</evidence>
<dbReference type="InterPro" id="IPR036388">
    <property type="entry name" value="WH-like_DNA-bd_sf"/>
</dbReference>
<dbReference type="Proteomes" id="UP000631418">
    <property type="component" value="Unassembled WGS sequence"/>
</dbReference>
<dbReference type="InterPro" id="IPR002577">
    <property type="entry name" value="HTH_HxlR"/>
</dbReference>
<reference evidence="12" key="1">
    <citation type="submission" date="2014-12" db="EMBL/GenBank/DDBJ databases">
        <title>Genome sequence of Clostridium beijerinckii strain 59B.</title>
        <authorList>
            <person name="Little G.T."/>
            <person name="Minton N.P."/>
        </authorList>
    </citation>
    <scope>NUCLEOTIDE SEQUENCE [LARGE SCALE GENOMIC DNA]</scope>
    <source>
        <strain evidence="12">59B</strain>
    </source>
</reference>
<gene>
    <name evidence="9" type="ORF">B0H41_000252</name>
    <name evidence="10" type="ORF">BCD95_002213</name>
    <name evidence="11" type="ORF">CBEIBR21_24275</name>
    <name evidence="8" type="ORF">HF849_17345</name>
    <name evidence="6" type="ORF">HGI39_14930</name>
    <name evidence="7" type="ORF">IS491_14610</name>
    <name evidence="5" type="ORF">LF65_03840</name>
</gene>
<dbReference type="OrthoDB" id="9791143at2"/>
<sequence length="113" mass="13317">MVNYNGRSYVCLLDFAMDFIRGKWKAVLLCHLYNEPKRFLELQRMTEGISQKVLNEKLKELENDELVCKKVYAEIPPKVEYSLTDKGKELTSIIKEIESWSVKHYPELDNKCV</sequence>
<dbReference type="RefSeq" id="WP_012059532.1">
    <property type="nucleotide sequence ID" value="NZ_CP010086.2"/>
</dbReference>
<dbReference type="PANTHER" id="PTHR33204:SF29">
    <property type="entry name" value="TRANSCRIPTIONAL REGULATOR"/>
    <property type="match status" value="1"/>
</dbReference>
<dbReference type="AlphaFoldDB" id="A0A0B5QQV2"/>
<dbReference type="EMBL" id="JABAGD010000035">
    <property type="protein sequence ID" value="NMF06483.1"/>
    <property type="molecule type" value="Genomic_DNA"/>
</dbReference>
<feature type="domain" description="HTH hxlR-type" evidence="4">
    <location>
        <begin position="11"/>
        <end position="109"/>
    </location>
</feature>
<dbReference type="OMA" id="HMLTEWA"/>
<evidence type="ECO:0000256" key="1">
    <source>
        <dbReference type="ARBA" id="ARBA00023015"/>
    </source>
</evidence>
<accession>A0A0B5QQV2</accession>
<protein>
    <submittedName>
        <fullName evidence="5 9">Transcriptional regulator</fullName>
    </submittedName>
    <submittedName>
        <fullName evidence="6">Helix-turn-helix transcriptional regulator</fullName>
    </submittedName>
</protein>
<evidence type="ECO:0000313" key="11">
    <source>
        <dbReference type="EMBL" id="OOP70767.1"/>
    </source>
</evidence>
<evidence type="ECO:0000256" key="3">
    <source>
        <dbReference type="ARBA" id="ARBA00023163"/>
    </source>
</evidence>
<reference evidence="6" key="4">
    <citation type="submission" date="2020-04" db="EMBL/GenBank/DDBJ databases">
        <authorList>
            <person name="Brown S."/>
        </authorList>
    </citation>
    <scope>NUCLEOTIDE SEQUENCE</scope>
    <source>
        <strain evidence="6">DJ015</strain>
    </source>
</reference>
<dbReference type="InterPro" id="IPR036390">
    <property type="entry name" value="WH_DNA-bd_sf"/>
</dbReference>
<dbReference type="GO" id="GO:0003677">
    <property type="term" value="F:DNA binding"/>
    <property type="evidence" value="ECO:0007669"/>
    <property type="project" value="UniProtKB-KW"/>
</dbReference>
<evidence type="ECO:0000313" key="14">
    <source>
        <dbReference type="Proteomes" id="UP000587880"/>
    </source>
</evidence>
<proteinExistence type="predicted"/>
<dbReference type="EMBL" id="JABAGV010000039">
    <property type="protein sequence ID" value="MBC2475967.1"/>
    <property type="molecule type" value="Genomic_DNA"/>
</dbReference>
<dbReference type="EMBL" id="CP010086">
    <property type="protein sequence ID" value="AJH00393.1"/>
    <property type="molecule type" value="Genomic_DNA"/>
</dbReference>
<keyword evidence="1" id="KW-0805">Transcription regulation</keyword>
<dbReference type="Proteomes" id="UP001193748">
    <property type="component" value="Unassembled WGS sequence"/>
</dbReference>
<keyword evidence="2 9" id="KW-0238">DNA-binding</keyword>
<dbReference type="STRING" id="1520.LF65_03840"/>
<evidence type="ECO:0000313" key="13">
    <source>
        <dbReference type="Proteomes" id="UP000190959"/>
    </source>
</evidence>
<dbReference type="Proteomes" id="UP000822184">
    <property type="component" value="Unassembled WGS sequence"/>
</dbReference>
<dbReference type="Pfam" id="PF01638">
    <property type="entry name" value="HxlR"/>
    <property type="match status" value="1"/>
</dbReference>
<reference evidence="5" key="2">
    <citation type="submission" date="2016-02" db="EMBL/GenBank/DDBJ databases">
        <title>Genome sequence of Clostridium beijerinckii strain 59B.</title>
        <authorList>
            <person name="Little G.T."/>
            <person name="Minton N.P."/>
        </authorList>
    </citation>
    <scope>NUCLEOTIDE SEQUENCE</scope>
    <source>
        <strain evidence="5">NCIMB 14988</strain>
    </source>
</reference>
<dbReference type="Proteomes" id="UP000031866">
    <property type="component" value="Chromosome"/>
</dbReference>
<reference evidence="10" key="7">
    <citation type="submission" date="2020-06" db="EMBL/GenBank/DDBJ databases">
        <title>Genomic insights into acetone-butanol-ethanol (ABE) fermentation by sequencing solventogenic clostridia strains.</title>
        <authorList>
            <person name="Brown S."/>
        </authorList>
    </citation>
    <scope>NUCLEOTIDE SEQUENCE</scope>
    <source>
        <strain evidence="10">DJ123</strain>
    </source>
</reference>
<dbReference type="PROSITE" id="PS51118">
    <property type="entry name" value="HTH_HXLR"/>
    <property type="match status" value="1"/>
</dbReference>
<organism evidence="5 12">
    <name type="scientific">Clostridium beijerinckii</name>
    <name type="common">Clostridium MP</name>
    <dbReference type="NCBI Taxonomy" id="1520"/>
    <lineage>
        <taxon>Bacteria</taxon>
        <taxon>Bacillati</taxon>
        <taxon>Bacillota</taxon>
        <taxon>Clostridia</taxon>
        <taxon>Eubacteriales</taxon>
        <taxon>Clostridiaceae</taxon>
        <taxon>Clostridium</taxon>
    </lineage>
</organism>
<evidence type="ECO:0000313" key="6">
    <source>
        <dbReference type="EMBL" id="MBC2475967.1"/>
    </source>
</evidence>
<dbReference type="Proteomes" id="UP000190959">
    <property type="component" value="Unassembled WGS sequence"/>
</dbReference>
<reference evidence="7" key="8">
    <citation type="submission" date="2020-11" db="EMBL/GenBank/DDBJ databases">
        <authorList>
            <person name="Thieme N."/>
            <person name="Liebl W."/>
            <person name="Zverlov V."/>
        </authorList>
    </citation>
    <scope>NUCLEOTIDE SEQUENCE</scope>
    <source>
        <strain evidence="7">NT08</strain>
    </source>
</reference>
<evidence type="ECO:0000313" key="7">
    <source>
        <dbReference type="EMBL" id="MBF7809877.1"/>
    </source>
</evidence>
<name>A0A0B5QQV2_CLOBE</name>
<evidence type="ECO:0000259" key="4">
    <source>
        <dbReference type="PROSITE" id="PS51118"/>
    </source>
</evidence>
<dbReference type="KEGG" id="cbei:LF65_03840"/>
<evidence type="ECO:0000256" key="2">
    <source>
        <dbReference type="ARBA" id="ARBA00023125"/>
    </source>
</evidence>
<dbReference type="EMBL" id="JABTDW010000001">
    <property type="protein sequence ID" value="NSB13954.1"/>
    <property type="molecule type" value="Genomic_DNA"/>
</dbReference>
<keyword evidence="3" id="KW-0804">Transcription</keyword>
<evidence type="ECO:0000313" key="10">
    <source>
        <dbReference type="EMBL" id="NSB13954.1"/>
    </source>
</evidence>
<reference evidence="6" key="9">
    <citation type="journal article" date="2022" name="Nat. Biotechnol.">
        <title>Carbon-negative production of acetone and isopropanol by gas fermentation at industrial pilot scale.</title>
        <authorList>
            <person name="Liew F.E."/>
            <person name="Nogle R."/>
            <person name="Abdalla T."/>
            <person name="Rasor B.J."/>
            <person name="Canter C."/>
            <person name="Jensen R.O."/>
            <person name="Wang L."/>
            <person name="Strutz J."/>
            <person name="Chirania P."/>
            <person name="De Tissera S."/>
            <person name="Mueller A.P."/>
            <person name="Ruan Z."/>
            <person name="Gao A."/>
            <person name="Tran L."/>
            <person name="Engle N.L."/>
            <person name="Bromley J.C."/>
            <person name="Daniell J."/>
            <person name="Conrado R."/>
            <person name="Tschaplinski T.J."/>
            <person name="Giannone R.J."/>
            <person name="Hettich R.L."/>
            <person name="Karim A.S."/>
            <person name="Simpson S.D."/>
            <person name="Brown S.D."/>
            <person name="Leang C."/>
            <person name="Jewett M.C."/>
            <person name="Kopke M."/>
        </authorList>
    </citation>
    <scope>NUCLEOTIDE SEQUENCE</scope>
    <source>
        <strain evidence="6">DJ015</strain>
        <strain evidence="9">DJ080</strain>
    </source>
</reference>
<evidence type="ECO:0000313" key="8">
    <source>
        <dbReference type="EMBL" id="NMF06483.1"/>
    </source>
</evidence>
<reference evidence="9" key="6">
    <citation type="submission" date="2020-05" db="EMBL/GenBank/DDBJ databases">
        <authorList>
            <person name="Brown S."/>
            <person name="Huntemann M."/>
            <person name="Clum A."/>
            <person name="Spunde A."/>
            <person name="Palaniappan K."/>
            <person name="Ritter S."/>
            <person name="Mikhailova N."/>
            <person name="Chen I.-M."/>
            <person name="Stamatis D."/>
            <person name="Reddy T."/>
            <person name="O'Malley R."/>
            <person name="Daum C."/>
            <person name="Shapiro N."/>
            <person name="Ivanova N."/>
            <person name="Kyrpides N."/>
            <person name="Woyke T."/>
        </authorList>
    </citation>
    <scope>NUCLEOTIDE SEQUENCE</scope>
    <source>
        <strain evidence="9">DJ080</strain>
    </source>
</reference>
<reference evidence="8 14" key="5">
    <citation type="submission" date="2020-04" db="EMBL/GenBank/DDBJ databases">
        <authorList>
            <person name="Hitch T.C.A."/>
            <person name="Wylensek D."/>
            <person name="Clavel T."/>
        </authorList>
    </citation>
    <scope>NUCLEOTIDE SEQUENCE [LARGE SCALE GENOMIC DNA]</scope>
    <source>
        <strain evidence="8 14">WB01_NA02</strain>
    </source>
</reference>
<reference evidence="11 13" key="3">
    <citation type="submission" date="2017-02" db="EMBL/GenBank/DDBJ databases">
        <title>Genome sequence of Clostridium beijerinckii Br21.</title>
        <authorList>
            <person name="Fonseca B.C."/>
            <person name="Guazzaroni M.E."/>
            <person name="Riano-Pachon D.M."/>
            <person name="Reginatto V."/>
        </authorList>
    </citation>
    <scope>NUCLEOTIDE SEQUENCE [LARGE SCALE GENOMIC DNA]</scope>
    <source>
        <strain evidence="11 13">Br21</strain>
    </source>
</reference>
<dbReference type="EMBL" id="JADOEF010000001">
    <property type="protein sequence ID" value="MBF7809877.1"/>
    <property type="molecule type" value="Genomic_DNA"/>
</dbReference>
<evidence type="ECO:0000313" key="5">
    <source>
        <dbReference type="EMBL" id="AJH00393.1"/>
    </source>
</evidence>
<dbReference type="SUPFAM" id="SSF46785">
    <property type="entry name" value="Winged helix' DNA-binding domain"/>
    <property type="match status" value="1"/>
</dbReference>
<dbReference type="EMBL" id="MWMH01000012">
    <property type="protein sequence ID" value="OOP70767.1"/>
    <property type="molecule type" value="Genomic_DNA"/>
</dbReference>
<dbReference type="Proteomes" id="UP001194098">
    <property type="component" value="Unassembled WGS sequence"/>
</dbReference>
<dbReference type="PANTHER" id="PTHR33204">
    <property type="entry name" value="TRANSCRIPTIONAL REGULATOR, MARR FAMILY"/>
    <property type="match status" value="1"/>
</dbReference>
<evidence type="ECO:0000313" key="12">
    <source>
        <dbReference type="Proteomes" id="UP000031866"/>
    </source>
</evidence>
<dbReference type="Proteomes" id="UP000587880">
    <property type="component" value="Unassembled WGS sequence"/>
</dbReference>
<dbReference type="Gene3D" id="1.10.10.10">
    <property type="entry name" value="Winged helix-like DNA-binding domain superfamily/Winged helix DNA-binding domain"/>
    <property type="match status" value="1"/>
</dbReference>
<dbReference type="EMBL" id="JABSWW010000001">
    <property type="protein sequence ID" value="NRT86573.1"/>
    <property type="molecule type" value="Genomic_DNA"/>
</dbReference>